<keyword evidence="2" id="KW-1185">Reference proteome</keyword>
<reference evidence="2" key="1">
    <citation type="journal article" date="2019" name="Int. J. Syst. Evol. Microbiol.">
        <title>The Global Catalogue of Microorganisms (GCM) 10K type strain sequencing project: providing services to taxonomists for standard genome sequencing and annotation.</title>
        <authorList>
            <consortium name="The Broad Institute Genomics Platform"/>
            <consortium name="The Broad Institute Genome Sequencing Center for Infectious Disease"/>
            <person name="Wu L."/>
            <person name="Ma J."/>
        </authorList>
    </citation>
    <scope>NUCLEOTIDE SEQUENCE [LARGE SCALE GENOMIC DNA]</scope>
    <source>
        <strain evidence="2">JCM 9373</strain>
    </source>
</reference>
<dbReference type="RefSeq" id="WP_344865873.1">
    <property type="nucleotide sequence ID" value="NZ_BAAAUT010000078.1"/>
</dbReference>
<dbReference type="Proteomes" id="UP001500320">
    <property type="component" value="Unassembled WGS sequence"/>
</dbReference>
<evidence type="ECO:0000313" key="2">
    <source>
        <dbReference type="Proteomes" id="UP001500320"/>
    </source>
</evidence>
<name>A0ABP6NZX6_9ACTN</name>
<dbReference type="EMBL" id="BAAAUT010000078">
    <property type="protein sequence ID" value="GAA3163109.1"/>
    <property type="molecule type" value="Genomic_DNA"/>
</dbReference>
<proteinExistence type="predicted"/>
<comment type="caution">
    <text evidence="1">The sequence shown here is derived from an EMBL/GenBank/DDBJ whole genome shotgun (WGS) entry which is preliminary data.</text>
</comment>
<sequence length="76" mass="8394">MTVLNGPAVALSLFVLWDPRVMPAIMDNLPDPLPEFSDCGCSGIYYCPRSGAVECLRHSGFDVCCDMVDQHIPLHR</sequence>
<protein>
    <submittedName>
        <fullName evidence="1">Uncharacterized protein</fullName>
    </submittedName>
</protein>
<evidence type="ECO:0000313" key="1">
    <source>
        <dbReference type="EMBL" id="GAA3163109.1"/>
    </source>
</evidence>
<accession>A0ABP6NZX6</accession>
<organism evidence="1 2">
    <name type="scientific">Planomonospora alba</name>
    <dbReference type="NCBI Taxonomy" id="161354"/>
    <lineage>
        <taxon>Bacteria</taxon>
        <taxon>Bacillati</taxon>
        <taxon>Actinomycetota</taxon>
        <taxon>Actinomycetes</taxon>
        <taxon>Streptosporangiales</taxon>
        <taxon>Streptosporangiaceae</taxon>
        <taxon>Planomonospora</taxon>
    </lineage>
</organism>
<gene>
    <name evidence="1" type="ORF">GCM10010466_62560</name>
</gene>